<evidence type="ECO:0000259" key="5">
    <source>
        <dbReference type="PROSITE" id="PS50931"/>
    </source>
</evidence>
<proteinExistence type="inferred from homology"/>
<dbReference type="Proteomes" id="UP000315439">
    <property type="component" value="Unassembled WGS sequence"/>
</dbReference>
<dbReference type="PANTHER" id="PTHR30537">
    <property type="entry name" value="HTH-TYPE TRANSCRIPTIONAL REGULATOR"/>
    <property type="match status" value="1"/>
</dbReference>
<dbReference type="InterPro" id="IPR005119">
    <property type="entry name" value="LysR_subst-bd"/>
</dbReference>
<feature type="domain" description="HTH lysR-type" evidence="5">
    <location>
        <begin position="5"/>
        <end position="62"/>
    </location>
</feature>
<dbReference type="GO" id="GO:0003700">
    <property type="term" value="F:DNA-binding transcription factor activity"/>
    <property type="evidence" value="ECO:0007669"/>
    <property type="project" value="InterPro"/>
</dbReference>
<evidence type="ECO:0000313" key="7">
    <source>
        <dbReference type="Proteomes" id="UP000315439"/>
    </source>
</evidence>
<dbReference type="OrthoDB" id="570111at2"/>
<evidence type="ECO:0000256" key="2">
    <source>
        <dbReference type="ARBA" id="ARBA00023015"/>
    </source>
</evidence>
<dbReference type="AlphaFoldDB" id="A0A545U7F0"/>
<dbReference type="RefSeq" id="WP_142933074.1">
    <property type="nucleotide sequence ID" value="NZ_ML660168.1"/>
</dbReference>
<protein>
    <submittedName>
        <fullName evidence="6">LysR family transcriptional regulator</fullName>
    </submittedName>
</protein>
<evidence type="ECO:0000256" key="3">
    <source>
        <dbReference type="ARBA" id="ARBA00023125"/>
    </source>
</evidence>
<dbReference type="InterPro" id="IPR000847">
    <property type="entry name" value="LysR_HTH_N"/>
</dbReference>
<dbReference type="InterPro" id="IPR058163">
    <property type="entry name" value="LysR-type_TF_proteobact-type"/>
</dbReference>
<dbReference type="InterPro" id="IPR036390">
    <property type="entry name" value="WH_DNA-bd_sf"/>
</dbReference>
<keyword evidence="2" id="KW-0805">Transcription regulation</keyword>
<evidence type="ECO:0000256" key="1">
    <source>
        <dbReference type="ARBA" id="ARBA00009437"/>
    </source>
</evidence>
<keyword evidence="7" id="KW-1185">Reference proteome</keyword>
<dbReference type="PANTHER" id="PTHR30537:SF3">
    <property type="entry name" value="TRANSCRIPTIONAL REGULATORY PROTEIN"/>
    <property type="match status" value="1"/>
</dbReference>
<accession>A0A545U7F0</accession>
<dbReference type="GO" id="GO:0043565">
    <property type="term" value="F:sequence-specific DNA binding"/>
    <property type="evidence" value="ECO:0007669"/>
    <property type="project" value="TreeGrafter"/>
</dbReference>
<evidence type="ECO:0000256" key="4">
    <source>
        <dbReference type="ARBA" id="ARBA00023163"/>
    </source>
</evidence>
<dbReference type="EMBL" id="VIKS01000012">
    <property type="protein sequence ID" value="TQV85397.1"/>
    <property type="molecule type" value="Genomic_DNA"/>
</dbReference>
<keyword evidence="4" id="KW-0804">Transcription</keyword>
<dbReference type="SUPFAM" id="SSF53850">
    <property type="entry name" value="Periplasmic binding protein-like II"/>
    <property type="match status" value="1"/>
</dbReference>
<gene>
    <name evidence="6" type="ORF">FLL46_19720</name>
</gene>
<dbReference type="GO" id="GO:0006351">
    <property type="term" value="P:DNA-templated transcription"/>
    <property type="evidence" value="ECO:0007669"/>
    <property type="project" value="TreeGrafter"/>
</dbReference>
<dbReference type="SUPFAM" id="SSF46785">
    <property type="entry name" value="Winged helix' DNA-binding domain"/>
    <property type="match status" value="1"/>
</dbReference>
<dbReference type="InterPro" id="IPR036388">
    <property type="entry name" value="WH-like_DNA-bd_sf"/>
</dbReference>
<dbReference type="Pfam" id="PF03466">
    <property type="entry name" value="LysR_substrate"/>
    <property type="match status" value="1"/>
</dbReference>
<organism evidence="6 7">
    <name type="scientific">Aliikangiella coralliicola</name>
    <dbReference type="NCBI Taxonomy" id="2592383"/>
    <lineage>
        <taxon>Bacteria</taxon>
        <taxon>Pseudomonadati</taxon>
        <taxon>Pseudomonadota</taxon>
        <taxon>Gammaproteobacteria</taxon>
        <taxon>Oceanospirillales</taxon>
        <taxon>Pleioneaceae</taxon>
        <taxon>Aliikangiella</taxon>
    </lineage>
</organism>
<comment type="caution">
    <text evidence="6">The sequence shown here is derived from an EMBL/GenBank/DDBJ whole genome shotgun (WGS) entry which is preliminary data.</text>
</comment>
<keyword evidence="3" id="KW-0238">DNA-binding</keyword>
<evidence type="ECO:0000313" key="6">
    <source>
        <dbReference type="EMBL" id="TQV85397.1"/>
    </source>
</evidence>
<comment type="similarity">
    <text evidence="1">Belongs to the LysR transcriptional regulatory family.</text>
</comment>
<sequence length="288" mass="32982">MVKDLNWNDLKVVYRVASFGSLGKAAEQLNINYTTVLRHINRLEKALGCKMFIRHQRGYQLTDSGKQLLVEMPDIEVKLDQLQSKLTTKNNNVTGTLKITTLPEYSSFLHPILKRSQQLYPELRILADVSDEIVPLESGRAHISIRAGHAPTQGDLVANKICDLNFSYYASSCYISRRGIPENEGEFNLHTWVMPSGRKRHISFIKNIIPKIDSRNIHYQSNNFFDIQSAIEHGIGIGPVDDRKAKNVECLTKITQIKNFNDSALWFVYHRDLREDVKIKTMLKLLNS</sequence>
<reference evidence="6 7" key="1">
    <citation type="submission" date="2019-07" db="EMBL/GenBank/DDBJ databases">
        <title>Draft genome for Aliikangiella sp. M105.</title>
        <authorList>
            <person name="Wang G."/>
        </authorList>
    </citation>
    <scope>NUCLEOTIDE SEQUENCE [LARGE SCALE GENOMIC DNA]</scope>
    <source>
        <strain evidence="6 7">M105</strain>
    </source>
</reference>
<dbReference type="Gene3D" id="1.10.10.10">
    <property type="entry name" value="Winged helix-like DNA-binding domain superfamily/Winged helix DNA-binding domain"/>
    <property type="match status" value="1"/>
</dbReference>
<dbReference type="Gene3D" id="3.40.190.290">
    <property type="match status" value="1"/>
</dbReference>
<dbReference type="Pfam" id="PF00126">
    <property type="entry name" value="HTH_1"/>
    <property type="match status" value="1"/>
</dbReference>
<dbReference type="PROSITE" id="PS50931">
    <property type="entry name" value="HTH_LYSR"/>
    <property type="match status" value="1"/>
</dbReference>
<name>A0A545U7F0_9GAMM</name>